<reference evidence="2 3" key="1">
    <citation type="submission" date="2013-11" db="EMBL/GenBank/DDBJ databases">
        <title>Genome sequencing of Stegodyphus mimosarum.</title>
        <authorList>
            <person name="Bechsgaard J."/>
        </authorList>
    </citation>
    <scope>NUCLEOTIDE SEQUENCE [LARGE SCALE GENOMIC DNA]</scope>
</reference>
<name>A0A087UCM6_STEMI</name>
<keyword evidence="3" id="KW-1185">Reference proteome</keyword>
<dbReference type="Gene3D" id="3.30.460.10">
    <property type="entry name" value="Beta Polymerase, domain 2"/>
    <property type="match status" value="1"/>
</dbReference>
<feature type="non-terminal residue" evidence="2">
    <location>
        <position position="532"/>
    </location>
</feature>
<dbReference type="CDD" id="cd05402">
    <property type="entry name" value="NT_PAP_TUTase"/>
    <property type="match status" value="1"/>
</dbReference>
<dbReference type="OMA" id="GKHATKM"/>
<dbReference type="AlphaFoldDB" id="A0A087UCM6"/>
<dbReference type="EMBL" id="KK119224">
    <property type="protein sequence ID" value="KFM75115.1"/>
    <property type="molecule type" value="Genomic_DNA"/>
</dbReference>
<protein>
    <submittedName>
        <fullName evidence="2">Poly(A) RNA polymerase, mitochondrial</fullName>
    </submittedName>
</protein>
<dbReference type="GO" id="GO:1990817">
    <property type="term" value="F:poly(A) RNA polymerase activity"/>
    <property type="evidence" value="ECO:0007669"/>
    <property type="project" value="TreeGrafter"/>
</dbReference>
<dbReference type="OrthoDB" id="434989at2759"/>
<evidence type="ECO:0000313" key="3">
    <source>
        <dbReference type="Proteomes" id="UP000054359"/>
    </source>
</evidence>
<organism evidence="2 3">
    <name type="scientific">Stegodyphus mimosarum</name>
    <name type="common">African social velvet spider</name>
    <dbReference type="NCBI Taxonomy" id="407821"/>
    <lineage>
        <taxon>Eukaryota</taxon>
        <taxon>Metazoa</taxon>
        <taxon>Ecdysozoa</taxon>
        <taxon>Arthropoda</taxon>
        <taxon>Chelicerata</taxon>
        <taxon>Arachnida</taxon>
        <taxon>Araneae</taxon>
        <taxon>Araneomorphae</taxon>
        <taxon>Entelegynae</taxon>
        <taxon>Eresoidea</taxon>
        <taxon>Eresidae</taxon>
        <taxon>Stegodyphus</taxon>
    </lineage>
</organism>
<sequence length="532" mass="60368">MKCMDLKVHAINLHSYSNKEQKESVLTENDSRSCFQQLLCLRKKQAESSILLELSGREDINSVTSICEKYGTIKSLYTYPGECGNIFLLLEFVDQNSCRNLLLNCQCSNIVDSISICTRLIKFKRKYECRDPKMPVDVIEETTTASDYKPETVSNVIKSIYASEQLSELSIRLRFFFCAVIKDSISGLFPNCDVIPFGSSVNGIGREGCDLDLMIRLNPEQMNPESELFFSSKTYGGGVRILQRKSVNGISEYLAAFIPGIMNYEKILNARIPIFKFEQKILGLKCDISVNNMSAVLMSDILYFCGEIDHRVRPLIHAVKKWAKEGCITAEKPGSYITNFGLSLLVLFFLQNRPAPILPPLKDALCIVGEDLTVNFGLQYLKPLSEWQMKASLNKESLAFLLKEFLVFLGTCDFKEHHISLLTGLARERNDSERKQGNNNSSPIWVQYPVEEDKNVTKNISVYELDDMCEKAWISSKYFSSKMNSKISHPNELSSCLGVKKLKKFGNYDSNKLDVGALFDDRTKVHKKGRHF</sequence>
<dbReference type="PANTHER" id="PTHR12271:SF133">
    <property type="entry name" value="POLY(A) RNA POLYMERASE, MITOCHONDRIAL"/>
    <property type="match status" value="1"/>
</dbReference>
<dbReference type="Gene3D" id="1.10.1410.10">
    <property type="match status" value="1"/>
</dbReference>
<dbReference type="SUPFAM" id="SSF81631">
    <property type="entry name" value="PAP/OAS1 substrate-binding domain"/>
    <property type="match status" value="1"/>
</dbReference>
<dbReference type="Proteomes" id="UP000054359">
    <property type="component" value="Unassembled WGS sequence"/>
</dbReference>
<dbReference type="Pfam" id="PF22600">
    <property type="entry name" value="MTPAP-like_central"/>
    <property type="match status" value="1"/>
</dbReference>
<dbReference type="STRING" id="407821.A0A087UCM6"/>
<dbReference type="GO" id="GO:0031123">
    <property type="term" value="P:RNA 3'-end processing"/>
    <property type="evidence" value="ECO:0007669"/>
    <property type="project" value="TreeGrafter"/>
</dbReference>
<proteinExistence type="predicted"/>
<dbReference type="InterPro" id="IPR043519">
    <property type="entry name" value="NT_sf"/>
</dbReference>
<evidence type="ECO:0000259" key="1">
    <source>
        <dbReference type="Pfam" id="PF22600"/>
    </source>
</evidence>
<evidence type="ECO:0000313" key="2">
    <source>
        <dbReference type="EMBL" id="KFM75115.1"/>
    </source>
</evidence>
<dbReference type="SUPFAM" id="SSF81301">
    <property type="entry name" value="Nucleotidyltransferase"/>
    <property type="match status" value="1"/>
</dbReference>
<dbReference type="PANTHER" id="PTHR12271">
    <property type="entry name" value="POLY A POLYMERASE CID PAP -RELATED"/>
    <property type="match status" value="1"/>
</dbReference>
<dbReference type="InterPro" id="IPR054708">
    <property type="entry name" value="MTPAP-like_central"/>
</dbReference>
<feature type="domain" description="Poly(A) RNA polymerase mitochondrial-like central palm" evidence="1">
    <location>
        <begin position="154"/>
        <end position="304"/>
    </location>
</feature>
<accession>A0A087UCM6</accession>
<gene>
    <name evidence="2" type="ORF">X975_17579</name>
</gene>